<dbReference type="EMBL" id="RBWU01000001">
    <property type="protein sequence ID" value="RKS79676.1"/>
    <property type="molecule type" value="Genomic_DNA"/>
</dbReference>
<dbReference type="InterPro" id="IPR032710">
    <property type="entry name" value="NTF2-like_dom_sf"/>
</dbReference>
<reference evidence="2 3" key="1">
    <citation type="submission" date="2018-10" db="EMBL/GenBank/DDBJ databases">
        <title>Genomic Encyclopedia of Archaeal and Bacterial Type Strains, Phase II (KMG-II): from individual species to whole genera.</title>
        <authorList>
            <person name="Goeker M."/>
        </authorList>
    </citation>
    <scope>NUCLEOTIDE SEQUENCE [LARGE SCALE GENOMIC DNA]</scope>
    <source>
        <strain evidence="2 3">DSM 43383</strain>
    </source>
</reference>
<organism evidence="2 3">
    <name type="scientific">Actinomadura pelletieri DSM 43383</name>
    <dbReference type="NCBI Taxonomy" id="1120940"/>
    <lineage>
        <taxon>Bacteria</taxon>
        <taxon>Bacillati</taxon>
        <taxon>Actinomycetota</taxon>
        <taxon>Actinomycetes</taxon>
        <taxon>Streptosporangiales</taxon>
        <taxon>Thermomonosporaceae</taxon>
        <taxon>Actinomadura</taxon>
    </lineage>
</organism>
<evidence type="ECO:0000313" key="2">
    <source>
        <dbReference type="EMBL" id="RKS79676.1"/>
    </source>
</evidence>
<gene>
    <name evidence="2" type="ORF">BZB76_1151</name>
</gene>
<accession>A0A495R0N8</accession>
<dbReference type="SUPFAM" id="SSF54427">
    <property type="entry name" value="NTF2-like"/>
    <property type="match status" value="1"/>
</dbReference>
<feature type="domain" description="SnoaL-like" evidence="1">
    <location>
        <begin position="12"/>
        <end position="106"/>
    </location>
</feature>
<dbReference type="RefSeq" id="WP_121433159.1">
    <property type="nucleotide sequence ID" value="NZ_RBWU01000001.1"/>
</dbReference>
<proteinExistence type="predicted"/>
<evidence type="ECO:0000259" key="1">
    <source>
        <dbReference type="Pfam" id="PF12680"/>
    </source>
</evidence>
<dbReference type="Gene3D" id="3.10.450.50">
    <property type="match status" value="1"/>
</dbReference>
<protein>
    <submittedName>
        <fullName evidence="2">Putative SnoaL-like aldol condensation-catalyzing enzyme</fullName>
    </submittedName>
</protein>
<dbReference type="InterPro" id="IPR037401">
    <property type="entry name" value="SnoaL-like"/>
</dbReference>
<comment type="caution">
    <text evidence="2">The sequence shown here is derived from an EMBL/GenBank/DDBJ whole genome shotgun (WGS) entry which is preliminary data.</text>
</comment>
<name>A0A495R0N8_9ACTN</name>
<evidence type="ECO:0000313" key="3">
    <source>
        <dbReference type="Proteomes" id="UP000274601"/>
    </source>
</evidence>
<dbReference type="Pfam" id="PF12680">
    <property type="entry name" value="SnoaL_2"/>
    <property type="match status" value="1"/>
</dbReference>
<dbReference type="AlphaFoldDB" id="A0A495R0N8"/>
<dbReference type="OrthoDB" id="129343at2"/>
<sequence length="128" mass="14404">MSTDKKELIQRALSKLLETGDAEALAPALSDDFLHHRPDGLTRTKTEWLAAIRASWENIADMKVEINHILADGDHVVLHTRRTLPDDGPQVTVVDILRLDNDLIAEAWETIEPSAQAPANLEWWEPTH</sequence>
<dbReference type="Proteomes" id="UP000274601">
    <property type="component" value="Unassembled WGS sequence"/>
</dbReference>
<keyword evidence="3" id="KW-1185">Reference proteome</keyword>